<evidence type="ECO:0000256" key="4">
    <source>
        <dbReference type="ARBA" id="ARBA00022777"/>
    </source>
</evidence>
<dbReference type="GO" id="GO:0019563">
    <property type="term" value="P:glycerol catabolic process"/>
    <property type="evidence" value="ECO:0007669"/>
    <property type="project" value="TreeGrafter"/>
</dbReference>
<dbReference type="EMBL" id="VSSQ01000628">
    <property type="protein sequence ID" value="MPL98782.1"/>
    <property type="molecule type" value="Genomic_DNA"/>
</dbReference>
<keyword evidence="4 9" id="KW-0418">Kinase</keyword>
<feature type="domain" description="Carbohydrate kinase FGGY C-terminal" evidence="8">
    <location>
        <begin position="259"/>
        <end position="447"/>
    </location>
</feature>
<dbReference type="PANTHER" id="PTHR10196:SF69">
    <property type="entry name" value="GLYCEROL KINASE"/>
    <property type="match status" value="1"/>
</dbReference>
<sequence>MNGYILSIDQSTQGTKGILCDAAGNLIARADRSHRQIVNQAGWVEHDPEEIFANTLAVADDVLKKAGVAGREIAAVGISNQRETVMAWDRKTGKPLYNAIVWQCARAASICKEMSEMADSVRAKTGLNLSPYFSAAKLTWLMRKVPEVKARADRGTLCCGTMDSWLVFQLTGGRSFKTDYSNASRTQLFNICTLCWDDELCRLYEIPKESLAEVCMSDSEFGTTDFGGLLEHPVPIRGVLGDSHSALLGQNCRSRGSIKATYGTGSSVMMQMGPEAVRSTHGLVTSLAWGLNGKVEYVLEGNLNYTGAVISWLKKEVGLLADDHESECLAASANPDDRAYFVPAFTGLGAPYWDSEATGILTGVTRTTKRAEIVKACVECIAYQIADLMGLMSEDAGLPVTELKVDGGPTANRYLMQFQSDLTNAAVHVPAVQELSAIGAAYVAGFSAGLYDAGRVFESAHYTSYHASMSAQRREQLLAGWKQAVRQALTHA</sequence>
<comment type="caution">
    <text evidence="9">The sequence shown here is derived from an EMBL/GenBank/DDBJ whole genome shotgun (WGS) entry which is preliminary data.</text>
</comment>
<evidence type="ECO:0000256" key="1">
    <source>
        <dbReference type="ARBA" id="ARBA00009156"/>
    </source>
</evidence>
<dbReference type="InterPro" id="IPR000577">
    <property type="entry name" value="Carb_kinase_FGGY"/>
</dbReference>
<evidence type="ECO:0000256" key="6">
    <source>
        <dbReference type="ARBA" id="ARBA00022840"/>
    </source>
</evidence>
<evidence type="ECO:0000259" key="8">
    <source>
        <dbReference type="Pfam" id="PF02782"/>
    </source>
</evidence>
<dbReference type="PANTHER" id="PTHR10196">
    <property type="entry name" value="SUGAR KINASE"/>
    <property type="match status" value="1"/>
</dbReference>
<dbReference type="GO" id="GO:0004370">
    <property type="term" value="F:glycerol kinase activity"/>
    <property type="evidence" value="ECO:0007669"/>
    <property type="project" value="UniProtKB-EC"/>
</dbReference>
<dbReference type="InterPro" id="IPR043129">
    <property type="entry name" value="ATPase_NBD"/>
</dbReference>
<protein>
    <submittedName>
        <fullName evidence="9">Glycerol kinase</fullName>
        <ecNumber evidence="9">2.7.1.30</ecNumber>
    </submittedName>
</protein>
<dbReference type="CDD" id="cd07769">
    <property type="entry name" value="ASKHA_NBD_FGGY_GK"/>
    <property type="match status" value="1"/>
</dbReference>
<keyword evidence="6" id="KW-0067">ATP-binding</keyword>
<dbReference type="GO" id="GO:0005829">
    <property type="term" value="C:cytosol"/>
    <property type="evidence" value="ECO:0007669"/>
    <property type="project" value="TreeGrafter"/>
</dbReference>
<reference evidence="9" key="1">
    <citation type="submission" date="2019-08" db="EMBL/GenBank/DDBJ databases">
        <authorList>
            <person name="Kucharzyk K."/>
            <person name="Murdoch R.W."/>
            <person name="Higgins S."/>
            <person name="Loffler F."/>
        </authorList>
    </citation>
    <scope>NUCLEOTIDE SEQUENCE</scope>
</reference>
<dbReference type="SUPFAM" id="SSF53067">
    <property type="entry name" value="Actin-like ATPase domain"/>
    <property type="match status" value="2"/>
</dbReference>
<dbReference type="Pfam" id="PF00370">
    <property type="entry name" value="FGGY_N"/>
    <property type="match status" value="1"/>
</dbReference>
<comment type="similarity">
    <text evidence="1">Belongs to the FGGY kinase family.</text>
</comment>
<organism evidence="9">
    <name type="scientific">bioreactor metagenome</name>
    <dbReference type="NCBI Taxonomy" id="1076179"/>
    <lineage>
        <taxon>unclassified sequences</taxon>
        <taxon>metagenomes</taxon>
        <taxon>ecological metagenomes</taxon>
    </lineage>
</organism>
<dbReference type="InterPro" id="IPR018484">
    <property type="entry name" value="FGGY_N"/>
</dbReference>
<dbReference type="NCBIfam" id="NF000756">
    <property type="entry name" value="PRK00047.1"/>
    <property type="match status" value="1"/>
</dbReference>
<accession>A0A644W885</accession>
<evidence type="ECO:0000256" key="3">
    <source>
        <dbReference type="ARBA" id="ARBA00022741"/>
    </source>
</evidence>
<dbReference type="GO" id="GO:0005524">
    <property type="term" value="F:ATP binding"/>
    <property type="evidence" value="ECO:0007669"/>
    <property type="project" value="UniProtKB-KW"/>
</dbReference>
<evidence type="ECO:0000256" key="2">
    <source>
        <dbReference type="ARBA" id="ARBA00022679"/>
    </source>
</evidence>
<dbReference type="Gene3D" id="3.30.420.40">
    <property type="match status" value="2"/>
</dbReference>
<evidence type="ECO:0000313" key="9">
    <source>
        <dbReference type="EMBL" id="MPL98782.1"/>
    </source>
</evidence>
<evidence type="ECO:0000256" key="5">
    <source>
        <dbReference type="ARBA" id="ARBA00022798"/>
    </source>
</evidence>
<dbReference type="FunFam" id="3.30.420.40:FF:000008">
    <property type="entry name" value="Glycerol kinase"/>
    <property type="match status" value="1"/>
</dbReference>
<evidence type="ECO:0000259" key="7">
    <source>
        <dbReference type="Pfam" id="PF00370"/>
    </source>
</evidence>
<dbReference type="AlphaFoldDB" id="A0A644W885"/>
<keyword evidence="3" id="KW-0547">Nucleotide-binding</keyword>
<keyword evidence="5" id="KW-0319">Glycerol metabolism</keyword>
<dbReference type="InterPro" id="IPR018485">
    <property type="entry name" value="FGGY_C"/>
</dbReference>
<name>A0A644W885_9ZZZZ</name>
<dbReference type="EC" id="2.7.1.30" evidence="9"/>
<keyword evidence="2 9" id="KW-0808">Transferase</keyword>
<proteinExistence type="inferred from homology"/>
<feature type="domain" description="Carbohydrate kinase FGGY N-terminal" evidence="7">
    <location>
        <begin position="4"/>
        <end position="249"/>
    </location>
</feature>
<gene>
    <name evidence="9" type="primary">glpK_9</name>
    <name evidence="9" type="ORF">SDC9_44991</name>
</gene>
<dbReference type="PIRSF" id="PIRSF000538">
    <property type="entry name" value="GlpK"/>
    <property type="match status" value="1"/>
</dbReference>
<dbReference type="Pfam" id="PF02782">
    <property type="entry name" value="FGGY_C"/>
    <property type="match status" value="1"/>
</dbReference>